<keyword evidence="2" id="KW-1185">Reference proteome</keyword>
<comment type="caution">
    <text evidence="1">The sequence shown here is derived from an EMBL/GenBank/DDBJ whole genome shotgun (WGS) entry which is preliminary data.</text>
</comment>
<protein>
    <submittedName>
        <fullName evidence="1">Uncharacterized protein</fullName>
    </submittedName>
</protein>
<dbReference type="AlphaFoldDB" id="A0A4R6TU38"/>
<dbReference type="Pfam" id="PF21651">
    <property type="entry name" value="DUF6858"/>
    <property type="match status" value="1"/>
</dbReference>
<reference evidence="1 2" key="1">
    <citation type="submission" date="2019-03" db="EMBL/GenBank/DDBJ databases">
        <title>Genomic Encyclopedia of Type Strains, Phase IV (KMG-IV): sequencing the most valuable type-strain genomes for metagenomic binning, comparative biology and taxonomic classification.</title>
        <authorList>
            <person name="Goeker M."/>
        </authorList>
    </citation>
    <scope>NUCLEOTIDE SEQUENCE [LARGE SCALE GENOMIC DNA]</scope>
    <source>
        <strain evidence="1 2">DSM 28679</strain>
    </source>
</reference>
<accession>A0A4R6TU38</accession>
<dbReference type="RefSeq" id="WP_101495878.1">
    <property type="nucleotide sequence ID" value="NZ_LNJZ01000003.1"/>
</dbReference>
<organism evidence="1 2">
    <name type="scientific">Thiopseudomonas denitrificans</name>
    <dbReference type="NCBI Taxonomy" id="1501432"/>
    <lineage>
        <taxon>Bacteria</taxon>
        <taxon>Pseudomonadati</taxon>
        <taxon>Pseudomonadota</taxon>
        <taxon>Gammaproteobacteria</taxon>
        <taxon>Pseudomonadales</taxon>
        <taxon>Pseudomonadaceae</taxon>
        <taxon>Thiopseudomonas</taxon>
    </lineage>
</organism>
<gene>
    <name evidence="1" type="ORF">DFQ45_1088</name>
</gene>
<name>A0A4R6TU38_9GAMM</name>
<sequence>MQFTRFMDKYPVFSLELLKTQARFTCVDEILAILEARVEASPVACKIALFDHYAHTSALPEGEIADDILAAKHLVFCFGIKLPTPLAMAVRPRSIGVTELNDRFVVSFMEAPNPQMNETLKQWVTELND</sequence>
<dbReference type="InterPro" id="IPR049204">
    <property type="entry name" value="DUF6858"/>
</dbReference>
<dbReference type="Proteomes" id="UP000294575">
    <property type="component" value="Unassembled WGS sequence"/>
</dbReference>
<dbReference type="OrthoDB" id="597829at2"/>
<proteinExistence type="predicted"/>
<evidence type="ECO:0000313" key="2">
    <source>
        <dbReference type="Proteomes" id="UP000294575"/>
    </source>
</evidence>
<dbReference type="EMBL" id="SNYK01000008">
    <property type="protein sequence ID" value="TDQ37228.1"/>
    <property type="molecule type" value="Genomic_DNA"/>
</dbReference>
<evidence type="ECO:0000313" key="1">
    <source>
        <dbReference type="EMBL" id="TDQ37228.1"/>
    </source>
</evidence>